<dbReference type="InterPro" id="IPR000150">
    <property type="entry name" value="Cof"/>
</dbReference>
<dbReference type="PANTHER" id="PTHR10000">
    <property type="entry name" value="PHOSPHOSERINE PHOSPHATASE"/>
    <property type="match status" value="1"/>
</dbReference>
<dbReference type="PROSITE" id="PS01228">
    <property type="entry name" value="COF_1"/>
    <property type="match status" value="1"/>
</dbReference>
<reference evidence="2" key="1">
    <citation type="submission" date="2018-12" db="EMBL/GenBank/DDBJ databases">
        <title>Tengunoibacter tsumagoiensis gen. nov., sp. nov., Dictyobacter kobayashii sp. nov., D. alpinus sp. nov., and D. joshuensis sp. nov. and description of Dictyobacteraceae fam. nov. within the order Ktedonobacterales isolated from Tengu-no-mugimeshi.</title>
        <authorList>
            <person name="Wang C.M."/>
            <person name="Zheng Y."/>
            <person name="Sakai Y."/>
            <person name="Toyoda A."/>
            <person name="Minakuchi Y."/>
            <person name="Abe K."/>
            <person name="Yokota A."/>
            <person name="Yabe S."/>
        </authorList>
    </citation>
    <scope>NUCLEOTIDE SEQUENCE [LARGE SCALE GENOMIC DNA]</scope>
    <source>
        <strain evidence="2">Uno3</strain>
    </source>
</reference>
<dbReference type="SUPFAM" id="SSF56784">
    <property type="entry name" value="HAD-like"/>
    <property type="match status" value="1"/>
</dbReference>
<dbReference type="InterPro" id="IPR036412">
    <property type="entry name" value="HAD-like_sf"/>
</dbReference>
<accession>A0A402A440</accession>
<dbReference type="RefSeq" id="WP_126581323.1">
    <property type="nucleotide sequence ID" value="NZ_BIFR01000001.1"/>
</dbReference>
<protein>
    <submittedName>
        <fullName evidence="1">Hydrolase</fullName>
    </submittedName>
</protein>
<dbReference type="AlphaFoldDB" id="A0A402A440"/>
<name>A0A402A440_9CHLR</name>
<evidence type="ECO:0000313" key="2">
    <source>
        <dbReference type="Proteomes" id="UP000287352"/>
    </source>
</evidence>
<keyword evidence="1" id="KW-0378">Hydrolase</keyword>
<keyword evidence="2" id="KW-1185">Reference proteome</keyword>
<dbReference type="Gene3D" id="3.30.1240.10">
    <property type="match status" value="1"/>
</dbReference>
<dbReference type="PROSITE" id="PS01229">
    <property type="entry name" value="COF_2"/>
    <property type="match status" value="1"/>
</dbReference>
<dbReference type="Gene3D" id="3.40.50.1000">
    <property type="entry name" value="HAD superfamily/HAD-like"/>
    <property type="match status" value="1"/>
</dbReference>
<dbReference type="NCBIfam" id="TIGR01484">
    <property type="entry name" value="HAD-SF-IIB"/>
    <property type="match status" value="1"/>
</dbReference>
<evidence type="ECO:0000313" key="1">
    <source>
        <dbReference type="EMBL" id="GCE13829.1"/>
    </source>
</evidence>
<dbReference type="InterPro" id="IPR006379">
    <property type="entry name" value="HAD-SF_hydro_IIB"/>
</dbReference>
<proteinExistence type="predicted"/>
<dbReference type="Proteomes" id="UP000287352">
    <property type="component" value="Unassembled WGS sequence"/>
</dbReference>
<comment type="caution">
    <text evidence="1">The sequence shown here is derived from an EMBL/GenBank/DDBJ whole genome shotgun (WGS) entry which is preliminary data.</text>
</comment>
<dbReference type="NCBIfam" id="TIGR00099">
    <property type="entry name" value="Cof-subfamily"/>
    <property type="match status" value="1"/>
</dbReference>
<dbReference type="PANTHER" id="PTHR10000:SF8">
    <property type="entry name" value="HAD SUPERFAMILY HYDROLASE-LIKE, TYPE 3"/>
    <property type="match status" value="1"/>
</dbReference>
<dbReference type="EMBL" id="BIFR01000001">
    <property type="protein sequence ID" value="GCE13829.1"/>
    <property type="molecule type" value="Genomic_DNA"/>
</dbReference>
<dbReference type="OrthoDB" id="9781413at2"/>
<dbReference type="CDD" id="cd07516">
    <property type="entry name" value="HAD_Pase"/>
    <property type="match status" value="1"/>
</dbReference>
<dbReference type="Pfam" id="PF08282">
    <property type="entry name" value="Hydrolase_3"/>
    <property type="match status" value="1"/>
</dbReference>
<dbReference type="SFLD" id="SFLDG01140">
    <property type="entry name" value="C2.B:_Phosphomannomutase_and_P"/>
    <property type="match status" value="1"/>
</dbReference>
<dbReference type="InterPro" id="IPR023214">
    <property type="entry name" value="HAD_sf"/>
</dbReference>
<dbReference type="SFLD" id="SFLDS00003">
    <property type="entry name" value="Haloacid_Dehalogenase"/>
    <property type="match status" value="1"/>
</dbReference>
<sequence>MTFDPPPIKLIAIDIDGTLVNPQKEITIRTREAIQAALAAGIHVTLATGRRYENSQQFALELGIHLPLITYDGALIMQHPEQTVFEMQPLPASIAQRAVEVIVRHHVQPIVQHVTEQTEETWSGLEEYDNPELAGYFAVYPNIRRFHHAELCAGQPDPVRLVAFASVEAIVKMLPEIAALPCTMDLLKRGNYGSAELSIIRENCSKATALAALAQRLSIPMEQVMAIGDNTNDIAMLQAAGLGVAMGQAREEVKLAANVVTASNIEDGVAQAIERYALSSAESEDSNSSRRTTCR</sequence>
<dbReference type="GO" id="GO:0016791">
    <property type="term" value="F:phosphatase activity"/>
    <property type="evidence" value="ECO:0007669"/>
    <property type="project" value="UniProtKB-ARBA"/>
</dbReference>
<dbReference type="GO" id="GO:0000287">
    <property type="term" value="F:magnesium ion binding"/>
    <property type="evidence" value="ECO:0007669"/>
    <property type="project" value="TreeGrafter"/>
</dbReference>
<organism evidence="1 2">
    <name type="scientific">Tengunoibacter tsumagoiensis</name>
    <dbReference type="NCBI Taxonomy" id="2014871"/>
    <lineage>
        <taxon>Bacteria</taxon>
        <taxon>Bacillati</taxon>
        <taxon>Chloroflexota</taxon>
        <taxon>Ktedonobacteria</taxon>
        <taxon>Ktedonobacterales</taxon>
        <taxon>Dictyobacteraceae</taxon>
        <taxon>Tengunoibacter</taxon>
    </lineage>
</organism>
<dbReference type="GO" id="GO:0005829">
    <property type="term" value="C:cytosol"/>
    <property type="evidence" value="ECO:0007669"/>
    <property type="project" value="TreeGrafter"/>
</dbReference>
<gene>
    <name evidence="1" type="ORF">KTT_36880</name>
</gene>